<keyword evidence="2" id="KW-0547">Nucleotide-binding</keyword>
<evidence type="ECO:0000313" key="6">
    <source>
        <dbReference type="EMBL" id="GAA1251878.1"/>
    </source>
</evidence>
<dbReference type="Pfam" id="PF00005">
    <property type="entry name" value="ABC_tran"/>
    <property type="match status" value="1"/>
</dbReference>
<keyword evidence="3 6" id="KW-0067">ATP-binding</keyword>
<organism evidence="6 7">
    <name type="scientific">Kitasatospora nipponensis</name>
    <dbReference type="NCBI Taxonomy" id="258049"/>
    <lineage>
        <taxon>Bacteria</taxon>
        <taxon>Bacillati</taxon>
        <taxon>Actinomycetota</taxon>
        <taxon>Actinomycetes</taxon>
        <taxon>Kitasatosporales</taxon>
        <taxon>Streptomycetaceae</taxon>
        <taxon>Kitasatospora</taxon>
    </lineage>
</organism>
<feature type="domain" description="ABC transporter" evidence="5">
    <location>
        <begin position="11"/>
        <end position="263"/>
    </location>
</feature>
<dbReference type="Proteomes" id="UP001500037">
    <property type="component" value="Unassembled WGS sequence"/>
</dbReference>
<sequence length="264" mass="26943">MNGGRTGPGLLAGRGVLRRLGGVAVVDGVDLAVRPGRVTALVGPNGAGKSVLLDCLSGLARPDGGRILLDERDITRAPCHRRARLGVARTFQQVAVFPELTVAENVQVGAEQPRPTGAGGTMAGGGPPGGDAVPGAAVPAAVAVRQRVAGSLHLLGLTPLAARPAGDLPLGVLRLVELARALAGSPRVLLVDEVSVGLDAGQVAWVARVLALVAREGAGVLLVEHDLGLVSRLAELAYVLDGGRVVTAGPIERVLSDQRVRRLW</sequence>
<name>A0ABP4H6B4_9ACTN</name>
<dbReference type="InterPro" id="IPR003593">
    <property type="entry name" value="AAA+_ATPase"/>
</dbReference>
<dbReference type="EMBL" id="BAAALF010000097">
    <property type="protein sequence ID" value="GAA1251878.1"/>
    <property type="molecule type" value="Genomic_DNA"/>
</dbReference>
<dbReference type="PROSITE" id="PS50893">
    <property type="entry name" value="ABC_TRANSPORTER_2"/>
    <property type="match status" value="1"/>
</dbReference>
<evidence type="ECO:0000256" key="1">
    <source>
        <dbReference type="ARBA" id="ARBA00022448"/>
    </source>
</evidence>
<accession>A0ABP4H6B4</accession>
<evidence type="ECO:0000256" key="2">
    <source>
        <dbReference type="ARBA" id="ARBA00022741"/>
    </source>
</evidence>
<evidence type="ECO:0000259" key="5">
    <source>
        <dbReference type="PROSITE" id="PS50893"/>
    </source>
</evidence>
<dbReference type="Gene3D" id="3.40.50.300">
    <property type="entry name" value="P-loop containing nucleotide triphosphate hydrolases"/>
    <property type="match status" value="1"/>
</dbReference>
<dbReference type="InterPro" id="IPR051120">
    <property type="entry name" value="ABC_AA/LPS_Transport"/>
</dbReference>
<proteinExistence type="predicted"/>
<dbReference type="SMART" id="SM00382">
    <property type="entry name" value="AAA"/>
    <property type="match status" value="1"/>
</dbReference>
<feature type="compositionally biased region" description="Gly residues" evidence="4">
    <location>
        <begin position="117"/>
        <end position="129"/>
    </location>
</feature>
<protein>
    <submittedName>
        <fullName evidence="6">ABC transporter ATP-binding protein</fullName>
    </submittedName>
</protein>
<comment type="caution">
    <text evidence="6">The sequence shown here is derived from an EMBL/GenBank/DDBJ whole genome shotgun (WGS) entry which is preliminary data.</text>
</comment>
<evidence type="ECO:0000256" key="4">
    <source>
        <dbReference type="SAM" id="MobiDB-lite"/>
    </source>
</evidence>
<dbReference type="GO" id="GO:0005524">
    <property type="term" value="F:ATP binding"/>
    <property type="evidence" value="ECO:0007669"/>
    <property type="project" value="UniProtKB-KW"/>
</dbReference>
<dbReference type="PANTHER" id="PTHR45772:SF1">
    <property type="entry name" value="ABC TRANSPORTER ATP-BINDING PROTEIN"/>
    <property type="match status" value="1"/>
</dbReference>
<dbReference type="InterPro" id="IPR003439">
    <property type="entry name" value="ABC_transporter-like_ATP-bd"/>
</dbReference>
<keyword evidence="1" id="KW-0813">Transport</keyword>
<gene>
    <name evidence="6" type="ORF">GCM10009665_48210</name>
</gene>
<dbReference type="RefSeq" id="WP_344444031.1">
    <property type="nucleotide sequence ID" value="NZ_BAAALF010000097.1"/>
</dbReference>
<evidence type="ECO:0000256" key="3">
    <source>
        <dbReference type="ARBA" id="ARBA00022840"/>
    </source>
</evidence>
<keyword evidence="7" id="KW-1185">Reference proteome</keyword>
<dbReference type="PANTHER" id="PTHR45772">
    <property type="entry name" value="CONSERVED COMPONENT OF ABC TRANSPORTER FOR NATURAL AMINO ACIDS-RELATED"/>
    <property type="match status" value="1"/>
</dbReference>
<feature type="region of interest" description="Disordered" evidence="4">
    <location>
        <begin position="110"/>
        <end position="131"/>
    </location>
</feature>
<reference evidence="7" key="1">
    <citation type="journal article" date="2019" name="Int. J. Syst. Evol. Microbiol.">
        <title>The Global Catalogue of Microorganisms (GCM) 10K type strain sequencing project: providing services to taxonomists for standard genome sequencing and annotation.</title>
        <authorList>
            <consortium name="The Broad Institute Genomics Platform"/>
            <consortium name="The Broad Institute Genome Sequencing Center for Infectious Disease"/>
            <person name="Wu L."/>
            <person name="Ma J."/>
        </authorList>
    </citation>
    <scope>NUCLEOTIDE SEQUENCE [LARGE SCALE GENOMIC DNA]</scope>
    <source>
        <strain evidence="7">JCM 13004</strain>
    </source>
</reference>
<evidence type="ECO:0000313" key="7">
    <source>
        <dbReference type="Proteomes" id="UP001500037"/>
    </source>
</evidence>
<dbReference type="SUPFAM" id="SSF52540">
    <property type="entry name" value="P-loop containing nucleoside triphosphate hydrolases"/>
    <property type="match status" value="1"/>
</dbReference>
<dbReference type="InterPro" id="IPR027417">
    <property type="entry name" value="P-loop_NTPase"/>
</dbReference>